<evidence type="ECO:0000256" key="1">
    <source>
        <dbReference type="PROSITE-ProRule" id="PRU00339"/>
    </source>
</evidence>
<dbReference type="Gene3D" id="3.90.176.10">
    <property type="entry name" value="Toxin ADP-ribosyltransferase, Chain A, domain 1"/>
    <property type="match status" value="1"/>
</dbReference>
<feature type="compositionally biased region" description="Basic and acidic residues" evidence="2">
    <location>
        <begin position="449"/>
        <end position="469"/>
    </location>
</feature>
<evidence type="ECO:0000313" key="8">
    <source>
        <dbReference type="Proteomes" id="UP000663860"/>
    </source>
</evidence>
<name>A0A815F6P0_9BILA</name>
<dbReference type="EMBL" id="CAJNON010000542">
    <property type="protein sequence ID" value="CAF1309519.1"/>
    <property type="molecule type" value="Genomic_DNA"/>
</dbReference>
<feature type="repeat" description="TPR" evidence="1">
    <location>
        <begin position="329"/>
        <end position="362"/>
    </location>
</feature>
<keyword evidence="1" id="KW-0802">TPR repeat</keyword>
<dbReference type="Proteomes" id="UP000663860">
    <property type="component" value="Unassembled WGS sequence"/>
</dbReference>
<dbReference type="EMBL" id="CAJNOE010000731">
    <property type="protein sequence ID" value="CAF1320976.1"/>
    <property type="molecule type" value="Genomic_DNA"/>
</dbReference>
<organism evidence="4 8">
    <name type="scientific">Adineta steineri</name>
    <dbReference type="NCBI Taxonomy" id="433720"/>
    <lineage>
        <taxon>Eukaryota</taxon>
        <taxon>Metazoa</taxon>
        <taxon>Spiralia</taxon>
        <taxon>Gnathifera</taxon>
        <taxon>Rotifera</taxon>
        <taxon>Eurotatoria</taxon>
        <taxon>Bdelloidea</taxon>
        <taxon>Adinetida</taxon>
        <taxon>Adinetidae</taxon>
        <taxon>Adineta</taxon>
    </lineage>
</organism>
<dbReference type="InterPro" id="IPR011990">
    <property type="entry name" value="TPR-like_helical_dom_sf"/>
</dbReference>
<dbReference type="OrthoDB" id="10034949at2759"/>
<evidence type="ECO:0000256" key="2">
    <source>
        <dbReference type="SAM" id="MobiDB-lite"/>
    </source>
</evidence>
<comment type="caution">
    <text evidence="4">The sequence shown here is derived from an EMBL/GenBank/DDBJ whole genome shotgun (WGS) entry which is preliminary data.</text>
</comment>
<reference evidence="4" key="1">
    <citation type="submission" date="2021-02" db="EMBL/GenBank/DDBJ databases">
        <authorList>
            <person name="Nowell W R."/>
        </authorList>
    </citation>
    <scope>NUCLEOTIDE SEQUENCE</scope>
</reference>
<proteinExistence type="predicted"/>
<dbReference type="PROSITE" id="PS50005">
    <property type="entry name" value="TPR"/>
    <property type="match status" value="1"/>
</dbReference>
<dbReference type="Proteomes" id="UP000663891">
    <property type="component" value="Unassembled WGS sequence"/>
</dbReference>
<dbReference type="AlphaFoldDB" id="A0A815F6P0"/>
<evidence type="ECO:0000313" key="3">
    <source>
        <dbReference type="EMBL" id="CAF1309519.1"/>
    </source>
</evidence>
<dbReference type="Proteomes" id="UP000663844">
    <property type="component" value="Unassembled WGS sequence"/>
</dbReference>
<dbReference type="InterPro" id="IPR019734">
    <property type="entry name" value="TPR_rpt"/>
</dbReference>
<evidence type="ECO:0000313" key="7">
    <source>
        <dbReference type="EMBL" id="CAF4048780.1"/>
    </source>
</evidence>
<dbReference type="Gene3D" id="1.25.40.10">
    <property type="entry name" value="Tetratricopeptide repeat domain"/>
    <property type="match status" value="1"/>
</dbReference>
<protein>
    <submittedName>
        <fullName evidence="4">Uncharacterized protein</fullName>
    </submittedName>
</protein>
<dbReference type="EMBL" id="CAJOBB010003590">
    <property type="protein sequence ID" value="CAF4048780.1"/>
    <property type="molecule type" value="Genomic_DNA"/>
</dbReference>
<dbReference type="Proteomes" id="UP000663868">
    <property type="component" value="Unassembled WGS sequence"/>
</dbReference>
<evidence type="ECO:0000313" key="5">
    <source>
        <dbReference type="EMBL" id="CAF3499240.1"/>
    </source>
</evidence>
<accession>A0A815F6P0</accession>
<dbReference type="Proteomes" id="UP000663881">
    <property type="component" value="Unassembled WGS sequence"/>
</dbReference>
<dbReference type="SUPFAM" id="SSF48452">
    <property type="entry name" value="TPR-like"/>
    <property type="match status" value="1"/>
</dbReference>
<dbReference type="EMBL" id="CAJOAY010002041">
    <property type="protein sequence ID" value="CAF3914494.1"/>
    <property type="molecule type" value="Genomic_DNA"/>
</dbReference>
<dbReference type="EMBL" id="CAJOAZ010000034">
    <property type="protein sequence ID" value="CAF3499240.1"/>
    <property type="molecule type" value="Genomic_DNA"/>
</dbReference>
<evidence type="ECO:0000313" key="6">
    <source>
        <dbReference type="EMBL" id="CAF3914494.1"/>
    </source>
</evidence>
<dbReference type="SUPFAM" id="SSF56399">
    <property type="entry name" value="ADP-ribosylation"/>
    <property type="match status" value="1"/>
</dbReference>
<dbReference type="PROSITE" id="PS51996">
    <property type="entry name" value="TR_MART"/>
    <property type="match status" value="1"/>
</dbReference>
<gene>
    <name evidence="4" type="ORF">IZO911_LOCUS35144</name>
    <name evidence="7" type="ORF">KXQ929_LOCUS31392</name>
    <name evidence="6" type="ORF">OKA104_LOCUS24909</name>
    <name evidence="5" type="ORF">OXD698_LOCUS1215</name>
    <name evidence="3" type="ORF">VCS650_LOCUS31512</name>
</gene>
<sequence length="594" mass="69871">MVVSGRLGREIVPLIQKVRQVISIYVYCMDEKGNKEWSRKFAKVKAVVVDLDKLVNRIKADHRIQKNVEESWSLNFFTAGKSLGGVNGKFVYLQVLIDCLLRLKSTQTDKKELIQICKDAYKGNSFELDNIREFQQGYLSDKALWWYTRETFFYKTLNAVLRNEKIHIIFLFRAFIFDIQHQLQRYQVQNRIRVYRGQVISSDELENLKKSIGQYISVNSFVSTTTDPQQARLFLDVPDSTNKLESVLFDIIADPKVVTTKPFADISKFSDFLSESEILFMIGSIFRVDSIKRSDDDEVWIVRMELCSENKNVFEDVLADMKKEYCSEATNLHTLGKLLWEMNRLDLAEKYYTQFLEQLPSNDPFLSELYQELAKIAAQSNEMDKSMEWRQKAIAFKKQNHLSKTDSTGSTKSEISLSLEQISKQSAKAASALNQEREELQQEQEEIQQEQKELKQKQEELQREQEELHQEQEEIQQELRRWTKKTSSTQISVQRIQELQKKAVKCNEKIDTFNEKKYQFERKRIRYEQKGYQYERKRIRFEQKRNRFVEQNVKIKEAMEALLAEDALLKEARAEANAEVQVLLAALLAVFINR</sequence>
<feature type="region of interest" description="Disordered" evidence="2">
    <location>
        <begin position="428"/>
        <end position="469"/>
    </location>
</feature>
<evidence type="ECO:0000313" key="4">
    <source>
        <dbReference type="EMBL" id="CAF1320976.1"/>
    </source>
</evidence>